<keyword evidence="9" id="KW-1185">Reference proteome</keyword>
<dbReference type="Proteomes" id="UP000645462">
    <property type="component" value="Unassembled WGS sequence"/>
</dbReference>
<evidence type="ECO:0000256" key="1">
    <source>
        <dbReference type="ARBA" id="ARBA00004196"/>
    </source>
</evidence>
<keyword evidence="3 6" id="KW-0479">Metal-binding</keyword>
<dbReference type="InterPro" id="IPR036909">
    <property type="entry name" value="Cyt_c-like_dom_sf"/>
</dbReference>
<evidence type="ECO:0000313" key="9">
    <source>
        <dbReference type="Proteomes" id="UP000645462"/>
    </source>
</evidence>
<dbReference type="Pfam" id="PF03150">
    <property type="entry name" value="CCP_MauG"/>
    <property type="match status" value="1"/>
</dbReference>
<dbReference type="Gene3D" id="1.10.760.10">
    <property type="entry name" value="Cytochrome c-like domain"/>
    <property type="match status" value="2"/>
</dbReference>
<accession>A0ABQ1L5K1</accession>
<evidence type="ECO:0000313" key="8">
    <source>
        <dbReference type="EMBL" id="GGC20011.1"/>
    </source>
</evidence>
<keyword evidence="2 6" id="KW-0349">Heme</keyword>
<dbReference type="EMBL" id="BMFC01000017">
    <property type="protein sequence ID" value="GGC20011.1"/>
    <property type="molecule type" value="Genomic_DNA"/>
</dbReference>
<reference evidence="9" key="1">
    <citation type="journal article" date="2019" name="Int. J. Syst. Evol. Microbiol.">
        <title>The Global Catalogue of Microorganisms (GCM) 10K type strain sequencing project: providing services to taxonomists for standard genome sequencing and annotation.</title>
        <authorList>
            <consortium name="The Broad Institute Genomics Platform"/>
            <consortium name="The Broad Institute Genome Sequencing Center for Infectious Disease"/>
            <person name="Wu L."/>
            <person name="Ma J."/>
        </authorList>
    </citation>
    <scope>NUCLEOTIDE SEQUENCE [LARGE SCALE GENOMIC DNA]</scope>
    <source>
        <strain evidence="9">CGMCC 1.12478</strain>
    </source>
</reference>
<protein>
    <submittedName>
        <fullName evidence="8">Methylamine utilization protein MauG</fullName>
    </submittedName>
</protein>
<gene>
    <name evidence="8" type="ORF">GCM10011363_40860</name>
</gene>
<dbReference type="SUPFAM" id="SSF46626">
    <property type="entry name" value="Cytochrome c"/>
    <property type="match status" value="2"/>
</dbReference>
<evidence type="ECO:0000256" key="3">
    <source>
        <dbReference type="ARBA" id="ARBA00022723"/>
    </source>
</evidence>
<proteinExistence type="predicted"/>
<dbReference type="InterPro" id="IPR051395">
    <property type="entry name" value="Cytochrome_c_Peroxidase/MauG"/>
</dbReference>
<comment type="subcellular location">
    <subcellularLocation>
        <location evidence="1">Cell envelope</location>
    </subcellularLocation>
</comment>
<name>A0ABQ1L5K1_9RHOB</name>
<comment type="caution">
    <text evidence="8">The sequence shown here is derived from an EMBL/GenBank/DDBJ whole genome shotgun (WGS) entry which is preliminary data.</text>
</comment>
<keyword evidence="4" id="KW-0560">Oxidoreductase</keyword>
<evidence type="ECO:0000256" key="2">
    <source>
        <dbReference type="ARBA" id="ARBA00022617"/>
    </source>
</evidence>
<dbReference type="PROSITE" id="PS51007">
    <property type="entry name" value="CYTC"/>
    <property type="match status" value="1"/>
</dbReference>
<evidence type="ECO:0000256" key="4">
    <source>
        <dbReference type="ARBA" id="ARBA00023002"/>
    </source>
</evidence>
<keyword evidence="5 6" id="KW-0408">Iron</keyword>
<dbReference type="PANTHER" id="PTHR30600">
    <property type="entry name" value="CYTOCHROME C PEROXIDASE-RELATED"/>
    <property type="match status" value="1"/>
</dbReference>
<feature type="domain" description="Cytochrome c" evidence="7">
    <location>
        <begin position="221"/>
        <end position="385"/>
    </location>
</feature>
<dbReference type="InterPro" id="IPR004852">
    <property type="entry name" value="Di-haem_cyt_c_peroxidsae"/>
</dbReference>
<evidence type="ECO:0000256" key="5">
    <source>
        <dbReference type="ARBA" id="ARBA00023004"/>
    </source>
</evidence>
<evidence type="ECO:0000256" key="6">
    <source>
        <dbReference type="PROSITE-ProRule" id="PRU00433"/>
    </source>
</evidence>
<sequence length="407" mass="44526">MAFDADQARLGQLLFYDKILSGNRNISCGTCHHHDLGGTDGLSLGIGEGGVGLGPRRTPGDGPDRIAKRIPRNAPALWNLGHKDVRVLFHDGRLEVSEIYGNGFDSPAEAFLPQGLDTILAAQALFPLTAQFEMAGNVGENEVIGAVMDRVDLGWPILAKRVRTIPEYGEMFVQAFDHIDRPEEVTIVEIGNALAAFIGTEWANYDSPYDAFLTDGTPLPTDAERGRQLFFGAARCAQCHNGPLLSDQDFHAMALPPFGPGRTRKWDPIPRDVGRMGATDDLDDAYRFRTPALRNVALTAPYGHNGAYTSLRDMVRHMADPVSMRAGWTPERAALPDVPWLQKIDFIIQSDRLELQRQTDTLDVRPVSLTDTEVDDIVAFLESLTGATALTRPLGRPAHVPSGLPVD</sequence>
<evidence type="ECO:0000259" key="7">
    <source>
        <dbReference type="PROSITE" id="PS51007"/>
    </source>
</evidence>
<organism evidence="8 9">
    <name type="scientific">Marivita lacus</name>
    <dbReference type="NCBI Taxonomy" id="1323742"/>
    <lineage>
        <taxon>Bacteria</taxon>
        <taxon>Pseudomonadati</taxon>
        <taxon>Pseudomonadota</taxon>
        <taxon>Alphaproteobacteria</taxon>
        <taxon>Rhodobacterales</taxon>
        <taxon>Roseobacteraceae</taxon>
        <taxon>Marivita</taxon>
    </lineage>
</organism>
<dbReference type="InterPro" id="IPR009056">
    <property type="entry name" value="Cyt_c-like_dom"/>
</dbReference>